<evidence type="ECO:0000256" key="6">
    <source>
        <dbReference type="ARBA" id="ARBA00023170"/>
    </source>
</evidence>
<evidence type="ECO:0000256" key="9">
    <source>
        <dbReference type="SAM" id="Phobius"/>
    </source>
</evidence>
<feature type="region of interest" description="Disordered" evidence="8">
    <location>
        <begin position="211"/>
        <end position="284"/>
    </location>
</feature>
<name>A0ABM0JU17_APLCA</name>
<dbReference type="Gene3D" id="1.20.1070.10">
    <property type="entry name" value="Rhodopsin 7-helix transmembrane proteins"/>
    <property type="match status" value="1"/>
</dbReference>
<reference evidence="12" key="1">
    <citation type="submission" date="2025-08" db="UniProtKB">
        <authorList>
            <consortium name="RefSeq"/>
        </authorList>
    </citation>
    <scope>IDENTIFICATION</scope>
</reference>
<keyword evidence="2 9" id="KW-0812">Transmembrane</keyword>
<feature type="compositionally biased region" description="Polar residues" evidence="8">
    <location>
        <begin position="255"/>
        <end position="265"/>
    </location>
</feature>
<gene>
    <name evidence="12" type="primary">LOC101863592</name>
</gene>
<dbReference type="PANTHER" id="PTHR24243:SF208">
    <property type="entry name" value="PYROKININ-1 RECEPTOR"/>
    <property type="match status" value="1"/>
</dbReference>
<feature type="domain" description="G-protein coupled receptors family 1 profile" evidence="10">
    <location>
        <begin position="18"/>
        <end position="354"/>
    </location>
</feature>
<dbReference type="GeneID" id="101863592"/>
<evidence type="ECO:0000256" key="7">
    <source>
        <dbReference type="ARBA" id="ARBA00023224"/>
    </source>
</evidence>
<keyword evidence="7" id="KW-0807">Transducer</keyword>
<proteinExistence type="predicted"/>
<feature type="compositionally biased region" description="Basic and acidic residues" evidence="8">
    <location>
        <begin position="218"/>
        <end position="251"/>
    </location>
</feature>
<comment type="subcellular location">
    <subcellularLocation>
        <location evidence="1">Membrane</location>
        <topology evidence="1">Multi-pass membrane protein</topology>
    </subcellularLocation>
</comment>
<feature type="transmembrane region" description="Helical" evidence="9">
    <location>
        <begin position="124"/>
        <end position="149"/>
    </location>
</feature>
<accession>A0ABM0JU17</accession>
<dbReference type="InterPro" id="IPR017452">
    <property type="entry name" value="GPCR_Rhodpsn_7TM"/>
</dbReference>
<feature type="transmembrane region" description="Helical" evidence="9">
    <location>
        <begin position="334"/>
        <end position="357"/>
    </location>
</feature>
<feature type="transmembrane region" description="Helical" evidence="9">
    <location>
        <begin position="181"/>
        <end position="203"/>
    </location>
</feature>
<keyword evidence="11" id="KW-1185">Reference proteome</keyword>
<organism evidence="11 12">
    <name type="scientific">Aplysia californica</name>
    <name type="common">California sea hare</name>
    <dbReference type="NCBI Taxonomy" id="6500"/>
    <lineage>
        <taxon>Eukaryota</taxon>
        <taxon>Metazoa</taxon>
        <taxon>Spiralia</taxon>
        <taxon>Lophotrochozoa</taxon>
        <taxon>Mollusca</taxon>
        <taxon>Gastropoda</taxon>
        <taxon>Heterobranchia</taxon>
        <taxon>Euthyneura</taxon>
        <taxon>Tectipleura</taxon>
        <taxon>Aplysiida</taxon>
        <taxon>Aplysioidea</taxon>
        <taxon>Aplysiidae</taxon>
        <taxon>Aplysia</taxon>
    </lineage>
</organism>
<dbReference type="InterPro" id="IPR000276">
    <property type="entry name" value="GPCR_Rhodpsn"/>
</dbReference>
<feature type="transmembrane region" description="Helical" evidence="9">
    <location>
        <begin position="6"/>
        <end position="27"/>
    </location>
</feature>
<evidence type="ECO:0000256" key="4">
    <source>
        <dbReference type="ARBA" id="ARBA00023040"/>
    </source>
</evidence>
<evidence type="ECO:0000256" key="3">
    <source>
        <dbReference type="ARBA" id="ARBA00022989"/>
    </source>
</evidence>
<evidence type="ECO:0000256" key="8">
    <source>
        <dbReference type="SAM" id="MobiDB-lite"/>
    </source>
</evidence>
<evidence type="ECO:0000256" key="5">
    <source>
        <dbReference type="ARBA" id="ARBA00023136"/>
    </source>
</evidence>
<feature type="transmembrane region" description="Helical" evidence="9">
    <location>
        <begin position="294"/>
        <end position="314"/>
    </location>
</feature>
<dbReference type="Pfam" id="PF00001">
    <property type="entry name" value="7tm_1"/>
    <property type="match status" value="1"/>
</dbReference>
<keyword evidence="5 9" id="KW-0472">Membrane</keyword>
<sequence>MTVFVVVGVLVSVVGVVMNSLSTCVFLRQDWRKNTVTATLLSLTLSDMCVLAWSLLYYSAHFLTDIARGHRIDLVAIQSFFFTWPRSMFYDISSCTTVLVSLERCLCVALPLKVNSVLTPTRVHTIMCLIWSLGLASYIPVFTSQFFVWRLEPATNMTLLTVAVTSYRLQVETVHNILNTLVLQTVCQITLVINTSVMAYGLYRSTKFQEHSSSNLPTEEKSKVSSVGREKEEVSSTQDSRGDYKPNEQHPNDGVISQSGSNRAGSQGVKRENQVSKDGKVAGPSTKYKRTIRVVSGVSSLFIICNTPLLVAVYMKRLVPGFDFGLKHHSEFALAVNIVFLSTAINAASNFFVYTAFNRKFRGQLRGLCGPNRKF</sequence>
<dbReference type="PANTHER" id="PTHR24243">
    <property type="entry name" value="G-PROTEIN COUPLED RECEPTOR"/>
    <property type="match status" value="1"/>
</dbReference>
<evidence type="ECO:0000256" key="1">
    <source>
        <dbReference type="ARBA" id="ARBA00004141"/>
    </source>
</evidence>
<dbReference type="Proteomes" id="UP000694888">
    <property type="component" value="Unplaced"/>
</dbReference>
<dbReference type="PROSITE" id="PS50262">
    <property type="entry name" value="G_PROTEIN_RECEP_F1_2"/>
    <property type="match status" value="1"/>
</dbReference>
<feature type="compositionally biased region" description="Basic and acidic residues" evidence="8">
    <location>
        <begin position="269"/>
        <end position="280"/>
    </location>
</feature>
<evidence type="ECO:0000259" key="10">
    <source>
        <dbReference type="PROSITE" id="PS50262"/>
    </source>
</evidence>
<keyword evidence="4" id="KW-0297">G-protein coupled receptor</keyword>
<protein>
    <submittedName>
        <fullName evidence="12">Neurotensin receptor type 2-like</fullName>
    </submittedName>
</protein>
<evidence type="ECO:0000313" key="12">
    <source>
        <dbReference type="RefSeq" id="XP_005101491.1"/>
    </source>
</evidence>
<dbReference type="RefSeq" id="XP_005101491.1">
    <property type="nucleotide sequence ID" value="XM_005101434.2"/>
</dbReference>
<keyword evidence="3 9" id="KW-1133">Transmembrane helix</keyword>
<evidence type="ECO:0000256" key="2">
    <source>
        <dbReference type="ARBA" id="ARBA00022692"/>
    </source>
</evidence>
<keyword evidence="6" id="KW-0675">Receptor</keyword>
<evidence type="ECO:0000313" key="11">
    <source>
        <dbReference type="Proteomes" id="UP000694888"/>
    </source>
</evidence>
<dbReference type="SUPFAM" id="SSF81321">
    <property type="entry name" value="Family A G protein-coupled receptor-like"/>
    <property type="match status" value="1"/>
</dbReference>
<dbReference type="PRINTS" id="PR00237">
    <property type="entry name" value="GPCRRHODOPSN"/>
</dbReference>